<comment type="caution">
    <text evidence="1">The sequence shown here is derived from an EMBL/GenBank/DDBJ whole genome shotgun (WGS) entry which is preliminary data.</text>
</comment>
<accession>A0A0F9NJC5</accession>
<evidence type="ECO:0000313" key="1">
    <source>
        <dbReference type="EMBL" id="KKM81412.1"/>
    </source>
</evidence>
<sequence>MANAILFYRTPTTRIADVADPQNLPTGQKLEFTFPDDIMEGINEDYRNNIKQIPIPNQDGVRKLNIQENGLNTYTLTLNGVFKKTAGVGIADLKVMRILKQVDTTHIFGIFGIEIDNAPEFNLDPDGTKGFHIISTTTGYAGVKTTRYDFSVTLGFGGTVT</sequence>
<protein>
    <submittedName>
        <fullName evidence="1">Uncharacterized protein</fullName>
    </submittedName>
</protein>
<organism evidence="1">
    <name type="scientific">marine sediment metagenome</name>
    <dbReference type="NCBI Taxonomy" id="412755"/>
    <lineage>
        <taxon>unclassified sequences</taxon>
        <taxon>metagenomes</taxon>
        <taxon>ecological metagenomes</taxon>
    </lineage>
</organism>
<proteinExistence type="predicted"/>
<gene>
    <name evidence="1" type="ORF">LCGC14_1330050</name>
</gene>
<dbReference type="AlphaFoldDB" id="A0A0F9NJC5"/>
<reference evidence="1" key="1">
    <citation type="journal article" date="2015" name="Nature">
        <title>Complex archaea that bridge the gap between prokaryotes and eukaryotes.</title>
        <authorList>
            <person name="Spang A."/>
            <person name="Saw J.H."/>
            <person name="Jorgensen S.L."/>
            <person name="Zaremba-Niedzwiedzka K."/>
            <person name="Martijn J."/>
            <person name="Lind A.E."/>
            <person name="van Eijk R."/>
            <person name="Schleper C."/>
            <person name="Guy L."/>
            <person name="Ettema T.J."/>
        </authorList>
    </citation>
    <scope>NUCLEOTIDE SEQUENCE</scope>
</reference>
<dbReference type="EMBL" id="LAZR01008023">
    <property type="protein sequence ID" value="KKM81412.1"/>
    <property type="molecule type" value="Genomic_DNA"/>
</dbReference>
<name>A0A0F9NJC5_9ZZZZ</name>